<accession>A0A1Y2G8D9</accession>
<feature type="transmembrane region" description="Helical" evidence="7">
    <location>
        <begin position="226"/>
        <end position="244"/>
    </location>
</feature>
<feature type="transmembrane region" description="Helical" evidence="7">
    <location>
        <begin position="155"/>
        <end position="180"/>
    </location>
</feature>
<evidence type="ECO:0000256" key="2">
    <source>
        <dbReference type="ARBA" id="ARBA00007863"/>
    </source>
</evidence>
<keyword evidence="3" id="KW-0813">Transport</keyword>
<feature type="transmembrane region" description="Helical" evidence="7">
    <location>
        <begin position="349"/>
        <end position="370"/>
    </location>
</feature>
<comment type="caution">
    <text evidence="8">The sequence shown here is derived from an EMBL/GenBank/DDBJ whole genome shotgun (WGS) entry which is preliminary data.</text>
</comment>
<dbReference type="AlphaFoldDB" id="A0A1Y2G8D9"/>
<name>A0A1Y2G8D9_9FUNG</name>
<protein>
    <recommendedName>
        <fullName evidence="10">EamA domain-containing protein</fullName>
    </recommendedName>
</protein>
<keyword evidence="6 7" id="KW-0472">Membrane</keyword>
<gene>
    <name evidence="8" type="ORF">BCR41DRAFT_362964</name>
</gene>
<dbReference type="GO" id="GO:0000329">
    <property type="term" value="C:fungal-type vacuole membrane"/>
    <property type="evidence" value="ECO:0007669"/>
    <property type="project" value="TreeGrafter"/>
</dbReference>
<feature type="transmembrane region" description="Helical" evidence="7">
    <location>
        <begin position="132"/>
        <end position="149"/>
    </location>
</feature>
<evidence type="ECO:0000256" key="3">
    <source>
        <dbReference type="ARBA" id="ARBA00022448"/>
    </source>
</evidence>
<keyword evidence="9" id="KW-1185">Reference proteome</keyword>
<evidence type="ECO:0000256" key="1">
    <source>
        <dbReference type="ARBA" id="ARBA00004141"/>
    </source>
</evidence>
<evidence type="ECO:0008006" key="10">
    <source>
        <dbReference type="Google" id="ProtNLM"/>
    </source>
</evidence>
<feature type="transmembrane region" description="Helical" evidence="7">
    <location>
        <begin position="187"/>
        <end position="206"/>
    </location>
</feature>
<dbReference type="InterPro" id="IPR037185">
    <property type="entry name" value="EmrE-like"/>
</dbReference>
<dbReference type="GO" id="GO:0022857">
    <property type="term" value="F:transmembrane transporter activity"/>
    <property type="evidence" value="ECO:0007669"/>
    <property type="project" value="InterPro"/>
</dbReference>
<comment type="subcellular location">
    <subcellularLocation>
        <location evidence="1">Membrane</location>
        <topology evidence="1">Multi-pass membrane protein</topology>
    </subcellularLocation>
</comment>
<dbReference type="Pfam" id="PF06027">
    <property type="entry name" value="SLC35F"/>
    <property type="match status" value="1"/>
</dbReference>
<keyword evidence="5 7" id="KW-1133">Transmembrane helix</keyword>
<reference evidence="8 9" key="1">
    <citation type="submission" date="2016-07" db="EMBL/GenBank/DDBJ databases">
        <title>Pervasive Adenine N6-methylation of Active Genes in Fungi.</title>
        <authorList>
            <consortium name="DOE Joint Genome Institute"/>
            <person name="Mondo S.J."/>
            <person name="Dannebaum R.O."/>
            <person name="Kuo R.C."/>
            <person name="Labutti K."/>
            <person name="Haridas S."/>
            <person name="Kuo A."/>
            <person name="Salamov A."/>
            <person name="Ahrendt S.R."/>
            <person name="Lipzen A."/>
            <person name="Sullivan W."/>
            <person name="Andreopoulos W.B."/>
            <person name="Clum A."/>
            <person name="Lindquist E."/>
            <person name="Daum C."/>
            <person name="Ramamoorthy G.K."/>
            <person name="Gryganskyi A."/>
            <person name="Culley D."/>
            <person name="Magnuson J.K."/>
            <person name="James T.Y."/>
            <person name="O'Malley M.A."/>
            <person name="Stajich J.E."/>
            <person name="Spatafora J.W."/>
            <person name="Visel A."/>
            <person name="Grigoriev I.V."/>
        </authorList>
    </citation>
    <scope>NUCLEOTIDE SEQUENCE [LARGE SCALE GENOMIC DNA]</scope>
    <source>
        <strain evidence="8 9">NRRL 3116</strain>
    </source>
</reference>
<dbReference type="EMBL" id="MCFF01000059">
    <property type="protein sequence ID" value="ORZ04157.1"/>
    <property type="molecule type" value="Genomic_DNA"/>
</dbReference>
<dbReference type="PANTHER" id="PTHR23051">
    <property type="entry name" value="SOLUTE CARRIER FAMILY 35, MEMBER F5"/>
    <property type="match status" value="1"/>
</dbReference>
<sequence>MGATMEVTRYTIGIFALLSVVCIWVSSSFLMNNIFADKNYNKPFFVTYVNTASFSLYLLRPLFKRWWRQCTDEKDKALAGPSANKAVIKSRDYSYGSLGSGSVDTTMSTDSTMEQGPRAIDSANIPLSHREIAQLSFAFCILWFAANWATNASLAYTTVASSTILASMSGFFTLAIGALLKTESFSIIKFVAVCGSVLGVALVSGSDRGSSNIEPTAPAAPLFGDFLALMSAFFYGCYIVLLKLKIQNENRINMSLFFGFVGLFNLLLLWPIFAVLHWTGVESFELPSDPRIILMIVVNAFVGTFVSDYLWLLSMLMTSPLVVTLGLSLTIPLALLGDTIGRGRILGTGYWIGAGLVLAGFFGVNTATLLEQDKEIIVVKQTTSSQAIAGEREDQAPLLPHATSSLQR</sequence>
<organism evidence="8 9">
    <name type="scientific">Lobosporangium transversale</name>
    <dbReference type="NCBI Taxonomy" id="64571"/>
    <lineage>
        <taxon>Eukaryota</taxon>
        <taxon>Fungi</taxon>
        <taxon>Fungi incertae sedis</taxon>
        <taxon>Mucoromycota</taxon>
        <taxon>Mortierellomycotina</taxon>
        <taxon>Mortierellomycetes</taxon>
        <taxon>Mortierellales</taxon>
        <taxon>Mortierellaceae</taxon>
        <taxon>Lobosporangium</taxon>
    </lineage>
</organism>
<evidence type="ECO:0000256" key="6">
    <source>
        <dbReference type="ARBA" id="ARBA00023136"/>
    </source>
</evidence>
<feature type="transmembrane region" description="Helical" evidence="7">
    <location>
        <begin position="292"/>
        <end position="312"/>
    </location>
</feature>
<dbReference type="SUPFAM" id="SSF103481">
    <property type="entry name" value="Multidrug resistance efflux transporter EmrE"/>
    <property type="match status" value="2"/>
</dbReference>
<evidence type="ECO:0000256" key="5">
    <source>
        <dbReference type="ARBA" id="ARBA00022989"/>
    </source>
</evidence>
<dbReference type="InterPro" id="IPR009262">
    <property type="entry name" value="SLC35_F1/F2/F6"/>
</dbReference>
<dbReference type="FunCoup" id="A0A1Y2G8D9">
    <property type="interactions" value="132"/>
</dbReference>
<evidence type="ECO:0000256" key="7">
    <source>
        <dbReference type="SAM" id="Phobius"/>
    </source>
</evidence>
<dbReference type="STRING" id="64571.A0A1Y2G8D9"/>
<dbReference type="InParanoid" id="A0A1Y2G8D9"/>
<dbReference type="RefSeq" id="XP_021876371.1">
    <property type="nucleotide sequence ID" value="XM_022025806.1"/>
</dbReference>
<proteinExistence type="inferred from homology"/>
<evidence type="ECO:0000313" key="8">
    <source>
        <dbReference type="EMBL" id="ORZ04157.1"/>
    </source>
</evidence>
<evidence type="ECO:0000313" key="9">
    <source>
        <dbReference type="Proteomes" id="UP000193648"/>
    </source>
</evidence>
<dbReference type="PANTHER" id="PTHR23051:SF0">
    <property type="entry name" value="SOLUTE CARRIER FAMILY 35 MEMBER F5"/>
    <property type="match status" value="1"/>
</dbReference>
<feature type="transmembrane region" description="Helical" evidence="7">
    <location>
        <begin position="43"/>
        <end position="59"/>
    </location>
</feature>
<feature type="transmembrane region" description="Helical" evidence="7">
    <location>
        <begin position="256"/>
        <end position="280"/>
    </location>
</feature>
<dbReference type="GeneID" id="33567649"/>
<feature type="transmembrane region" description="Helical" evidence="7">
    <location>
        <begin position="12"/>
        <end position="31"/>
    </location>
</feature>
<feature type="transmembrane region" description="Helical" evidence="7">
    <location>
        <begin position="319"/>
        <end position="337"/>
    </location>
</feature>
<comment type="similarity">
    <text evidence="2">Belongs to the SLC35F solute transporter family.</text>
</comment>
<dbReference type="Proteomes" id="UP000193648">
    <property type="component" value="Unassembled WGS sequence"/>
</dbReference>
<dbReference type="OrthoDB" id="1436450at2759"/>
<evidence type="ECO:0000256" key="4">
    <source>
        <dbReference type="ARBA" id="ARBA00022692"/>
    </source>
</evidence>
<keyword evidence="4 7" id="KW-0812">Transmembrane</keyword>